<name>A0A5B7KGZ2_PORTR</name>
<reference evidence="3 4" key="1">
    <citation type="submission" date="2019-05" db="EMBL/GenBank/DDBJ databases">
        <title>Another draft genome of Portunus trituberculatus and its Hox gene families provides insights of decapod evolution.</title>
        <authorList>
            <person name="Jeong J.-H."/>
            <person name="Song I."/>
            <person name="Kim S."/>
            <person name="Choi T."/>
            <person name="Kim D."/>
            <person name="Ryu S."/>
            <person name="Kim W."/>
        </authorList>
    </citation>
    <scope>NUCLEOTIDE SEQUENCE [LARGE SCALE GENOMIC DNA]</scope>
    <source>
        <tissue evidence="3">Muscle</tissue>
    </source>
</reference>
<dbReference type="EMBL" id="VSRR010149058">
    <property type="protein sequence ID" value="MPD06037.1"/>
    <property type="molecule type" value="Genomic_DNA"/>
</dbReference>
<comment type="caution">
    <text evidence="3">The sequence shown here is derived from an EMBL/GenBank/DDBJ whole genome shotgun (WGS) entry which is preliminary data.</text>
</comment>
<evidence type="ECO:0000256" key="2">
    <source>
        <dbReference type="SAM" id="Phobius"/>
    </source>
</evidence>
<evidence type="ECO:0000256" key="1">
    <source>
        <dbReference type="SAM" id="MobiDB-lite"/>
    </source>
</evidence>
<evidence type="ECO:0000313" key="3">
    <source>
        <dbReference type="EMBL" id="MPD06037.1"/>
    </source>
</evidence>
<dbReference type="AlphaFoldDB" id="A0A5B7KGZ2"/>
<protein>
    <submittedName>
        <fullName evidence="3">Uncharacterized protein</fullName>
    </submittedName>
</protein>
<organism evidence="3 4">
    <name type="scientific">Portunus trituberculatus</name>
    <name type="common">Swimming crab</name>
    <name type="synonym">Neptunus trituberculatus</name>
    <dbReference type="NCBI Taxonomy" id="210409"/>
    <lineage>
        <taxon>Eukaryota</taxon>
        <taxon>Metazoa</taxon>
        <taxon>Ecdysozoa</taxon>
        <taxon>Arthropoda</taxon>
        <taxon>Crustacea</taxon>
        <taxon>Multicrustacea</taxon>
        <taxon>Malacostraca</taxon>
        <taxon>Eumalacostraca</taxon>
        <taxon>Eucarida</taxon>
        <taxon>Decapoda</taxon>
        <taxon>Pleocyemata</taxon>
        <taxon>Brachyura</taxon>
        <taxon>Eubrachyura</taxon>
        <taxon>Portunoidea</taxon>
        <taxon>Portunidae</taxon>
        <taxon>Portuninae</taxon>
        <taxon>Portunus</taxon>
    </lineage>
</organism>
<feature type="transmembrane region" description="Helical" evidence="2">
    <location>
        <begin position="82"/>
        <end position="102"/>
    </location>
</feature>
<dbReference type="Proteomes" id="UP000324222">
    <property type="component" value="Unassembled WGS sequence"/>
</dbReference>
<accession>A0A5B7KGZ2</accession>
<keyword evidence="4" id="KW-1185">Reference proteome</keyword>
<keyword evidence="2" id="KW-1133">Transmembrane helix</keyword>
<proteinExistence type="predicted"/>
<evidence type="ECO:0000313" key="4">
    <source>
        <dbReference type="Proteomes" id="UP000324222"/>
    </source>
</evidence>
<keyword evidence="2" id="KW-0472">Membrane</keyword>
<feature type="region of interest" description="Disordered" evidence="1">
    <location>
        <begin position="1"/>
        <end position="20"/>
    </location>
</feature>
<sequence length="166" mass="17981">MQSAANTLYRSPRDTIARGPPLPAVTSPAVPQVPARPPSYLAFRLTFLPLPHPCPVTLPSFTTSFIPPLPSVPSSVVSGSDFPFLPLHSVFIITSFFLPSYFSPLLISFQHIPLLVPISPAFSFPVGFPLSYFPPVMSLLPLSLPFCSSHQHSSHSHSLACTFPSL</sequence>
<gene>
    <name evidence="3" type="ORF">E2C01_101816</name>
</gene>
<feature type="transmembrane region" description="Helical" evidence="2">
    <location>
        <begin position="114"/>
        <end position="133"/>
    </location>
</feature>
<keyword evidence="2" id="KW-0812">Transmembrane</keyword>